<evidence type="ECO:0000313" key="3">
    <source>
        <dbReference type="Proteomes" id="UP000754750"/>
    </source>
</evidence>
<evidence type="ECO:0000259" key="1">
    <source>
        <dbReference type="Pfam" id="PF03551"/>
    </source>
</evidence>
<reference evidence="2" key="1">
    <citation type="submission" date="2019-04" db="EMBL/GenBank/DDBJ databases">
        <title>Evolution of Biomass-Degrading Anaerobic Consortia Revealed by Metagenomics.</title>
        <authorList>
            <person name="Peng X."/>
        </authorList>
    </citation>
    <scope>NUCLEOTIDE SEQUENCE</scope>
    <source>
        <strain evidence="2">SIG551</strain>
    </source>
</reference>
<dbReference type="InterPro" id="IPR036388">
    <property type="entry name" value="WH-like_DNA-bd_sf"/>
</dbReference>
<dbReference type="Pfam" id="PF03551">
    <property type="entry name" value="PadR"/>
    <property type="match status" value="1"/>
</dbReference>
<dbReference type="InterPro" id="IPR036390">
    <property type="entry name" value="WH_DNA-bd_sf"/>
</dbReference>
<dbReference type="PANTHER" id="PTHR33169:SF14">
    <property type="entry name" value="TRANSCRIPTIONAL REGULATOR RV3488"/>
    <property type="match status" value="1"/>
</dbReference>
<name>A0A928KSZ0_9FIRM</name>
<dbReference type="RefSeq" id="WP_326840684.1">
    <property type="nucleotide sequence ID" value="NZ_JBKWRC010000001.1"/>
</dbReference>
<comment type="caution">
    <text evidence="2">The sequence shown here is derived from an EMBL/GenBank/DDBJ whole genome shotgun (WGS) entry which is preliminary data.</text>
</comment>
<accession>A0A928KSZ0</accession>
<evidence type="ECO:0000313" key="2">
    <source>
        <dbReference type="EMBL" id="MBE6834098.1"/>
    </source>
</evidence>
<dbReference type="Gene3D" id="1.10.10.10">
    <property type="entry name" value="Winged helix-like DNA-binding domain superfamily/Winged helix DNA-binding domain"/>
    <property type="match status" value="1"/>
</dbReference>
<dbReference type="EMBL" id="SVNY01000005">
    <property type="protein sequence ID" value="MBE6834098.1"/>
    <property type="molecule type" value="Genomic_DNA"/>
</dbReference>
<sequence>MISSDIMRGYNDIMILFLLLEHDSYGYEISKEIQTRTGGLYSMKETTLYSAINRLEKSGYIASYHGSESFGKPRTYFTITNAGRSYYREKCGEWKLTRQIVDYFTSEKEENKHEHE</sequence>
<gene>
    <name evidence="2" type="ORF">E7512_11085</name>
</gene>
<dbReference type="Proteomes" id="UP000754750">
    <property type="component" value="Unassembled WGS sequence"/>
</dbReference>
<dbReference type="SUPFAM" id="SSF46785">
    <property type="entry name" value="Winged helix' DNA-binding domain"/>
    <property type="match status" value="1"/>
</dbReference>
<feature type="domain" description="Transcription regulator PadR N-terminal" evidence="1">
    <location>
        <begin position="15"/>
        <end position="88"/>
    </location>
</feature>
<organism evidence="2 3">
    <name type="scientific">Faecalispora sporosphaeroides</name>
    <dbReference type="NCBI Taxonomy" id="1549"/>
    <lineage>
        <taxon>Bacteria</taxon>
        <taxon>Bacillati</taxon>
        <taxon>Bacillota</taxon>
        <taxon>Clostridia</taxon>
        <taxon>Eubacteriales</taxon>
        <taxon>Oscillospiraceae</taxon>
        <taxon>Faecalispora</taxon>
    </lineage>
</organism>
<protein>
    <submittedName>
        <fullName evidence="2">Helix-turn-helix transcriptional regulator</fullName>
    </submittedName>
</protein>
<dbReference type="AlphaFoldDB" id="A0A928KSZ0"/>
<dbReference type="InterPro" id="IPR052509">
    <property type="entry name" value="Metal_resp_DNA-bind_regulator"/>
</dbReference>
<dbReference type="InterPro" id="IPR005149">
    <property type="entry name" value="Tscrpt_reg_PadR_N"/>
</dbReference>
<proteinExistence type="predicted"/>
<dbReference type="PANTHER" id="PTHR33169">
    <property type="entry name" value="PADR-FAMILY TRANSCRIPTIONAL REGULATOR"/>
    <property type="match status" value="1"/>
</dbReference>